<dbReference type="InterPro" id="IPR014001">
    <property type="entry name" value="Helicase_ATP-bd"/>
</dbReference>
<evidence type="ECO:0000256" key="1">
    <source>
        <dbReference type="ARBA" id="ARBA00004604"/>
    </source>
</evidence>
<dbReference type="SMART" id="SM00490">
    <property type="entry name" value="HELICc"/>
    <property type="match status" value="1"/>
</dbReference>
<dbReference type="EMBL" id="JBGBPQ010000020">
    <property type="protein sequence ID" value="KAL1504233.1"/>
    <property type="molecule type" value="Genomic_DNA"/>
</dbReference>
<protein>
    <recommendedName>
        <fullName evidence="3">RNA helicase</fullName>
        <ecNumber evidence="3">3.6.4.13</ecNumber>
    </recommendedName>
</protein>
<dbReference type="GO" id="GO:0016787">
    <property type="term" value="F:hydrolase activity"/>
    <property type="evidence" value="ECO:0007669"/>
    <property type="project" value="UniProtKB-KW"/>
</dbReference>
<feature type="domain" description="Helicase C-terminal" evidence="15">
    <location>
        <begin position="482"/>
        <end position="626"/>
    </location>
</feature>
<evidence type="ECO:0000256" key="13">
    <source>
        <dbReference type="SAM" id="MobiDB-lite"/>
    </source>
</evidence>
<feature type="region of interest" description="Disordered" evidence="13">
    <location>
        <begin position="653"/>
        <end position="679"/>
    </location>
</feature>
<dbReference type="SMART" id="SM00487">
    <property type="entry name" value="DEXDc"/>
    <property type="match status" value="1"/>
</dbReference>
<evidence type="ECO:0000256" key="2">
    <source>
        <dbReference type="ARBA" id="ARBA00009334"/>
    </source>
</evidence>
<dbReference type="PROSITE" id="PS51194">
    <property type="entry name" value="HELICASE_CTER"/>
    <property type="match status" value="1"/>
</dbReference>
<dbReference type="CDD" id="cd18787">
    <property type="entry name" value="SF2_C_DEAD"/>
    <property type="match status" value="1"/>
</dbReference>
<dbReference type="InterPro" id="IPR027417">
    <property type="entry name" value="P-loop_NTPase"/>
</dbReference>
<dbReference type="Gene3D" id="3.40.50.300">
    <property type="entry name" value="P-loop containing nucleotide triphosphate hydrolases"/>
    <property type="match status" value="2"/>
</dbReference>
<evidence type="ECO:0000256" key="6">
    <source>
        <dbReference type="ARBA" id="ARBA00022741"/>
    </source>
</evidence>
<proteinExistence type="inferred from homology"/>
<evidence type="ECO:0000259" key="14">
    <source>
        <dbReference type="PROSITE" id="PS51192"/>
    </source>
</evidence>
<name>A0AB34ISS2_PRYPA</name>
<feature type="compositionally biased region" description="Basic and acidic residues" evidence="13">
    <location>
        <begin position="459"/>
        <end position="469"/>
    </location>
</feature>
<dbReference type="PANTHER" id="PTHR47958">
    <property type="entry name" value="ATP-DEPENDENT RNA HELICASE DBP3"/>
    <property type="match status" value="1"/>
</dbReference>
<sequence>MGSPPACGALPFWAERPTATVTRLSHSAPPSDIKSPSPAVTSFESLVGRSSRLGVRLSPSLVESCVLGCLPQMASLSTTSPSVIQAECWQWALAMSPPDLVAISPTGSGKTLAFLLPAMAEAIGKQTPAHSREASSSAQSDTEVRAPLSLADARTAAKAAAAAAWKEALANGASRSEAKQLMLTVAEKAFREQTSAAADAPHANQEDDVSRADVPLGVGCRPTVLILAPTRELCEQTGRSATRVANLLRESGAHSVKVEYVLGGVDFNSQRASLLGRQPEVLVATPGRLLSLCGELPSSSRARGKEAAPCDDAAVHLDKVTLLILDEADRLLDMGFEEDLRRILALVRPNTAESKPWVLMFSATWGPQIKELADVALSDGAVQISIGSDEPTAAVTIKQHIEIMRGKGAPRLRRLCVLLEEYLGTIRRPNDGTDGEEEDDTDSDEGHEGDGIDEAGLPLREDADLQKDDTEADEPIEGGTQRSEEGISHVAGPRIVVFTVYKKEAKDVARLLCERGFSAAALQGDMTQRARALAMDAFRDGRVQVLVATDVAARGLDIRGVTHVINYSLGTSVEQYVHRIGRCGRAGETGTSHTFLIDDDIKHATELVALLQRSKQHVPPELFRLIANKEKASQPTMDGDEEAERIAELRVANRQRQQLEQQSRKQKQHSQRNRRPNKR</sequence>
<comment type="subcellular location">
    <subcellularLocation>
        <location evidence="1">Nucleus</location>
        <location evidence="1">Nucleolus</location>
    </subcellularLocation>
</comment>
<dbReference type="GO" id="GO:0005524">
    <property type="term" value="F:ATP binding"/>
    <property type="evidence" value="ECO:0007669"/>
    <property type="project" value="UniProtKB-KW"/>
</dbReference>
<evidence type="ECO:0000256" key="11">
    <source>
        <dbReference type="ARBA" id="ARBA00037449"/>
    </source>
</evidence>
<keyword evidence="17" id="KW-1185">Reference proteome</keyword>
<keyword evidence="7 12" id="KW-0378">Hydrolase</keyword>
<dbReference type="Pfam" id="PF00271">
    <property type="entry name" value="Helicase_C"/>
    <property type="match status" value="1"/>
</dbReference>
<dbReference type="AlphaFoldDB" id="A0AB34ISS2"/>
<keyword evidence="4" id="KW-0690">Ribosome biogenesis</keyword>
<feature type="domain" description="Helicase ATP-binding" evidence="14">
    <location>
        <begin position="91"/>
        <end position="383"/>
    </location>
</feature>
<comment type="function">
    <text evidence="11">ATP-dependent RNA helicase required for 60S ribosomal subunit synthesis. Involved in efficient pre-rRNA processing, predominantly at site A3, which is necessary for the normal formation of 25S and 5.8S rRNAs.</text>
</comment>
<keyword evidence="9 12" id="KW-0067">ATP-binding</keyword>
<dbReference type="InterPro" id="IPR001650">
    <property type="entry name" value="Helicase_C-like"/>
</dbReference>
<comment type="caution">
    <text evidence="16">The sequence shown here is derived from an EMBL/GenBank/DDBJ whole genome shotgun (WGS) entry which is preliminary data.</text>
</comment>
<keyword evidence="5" id="KW-0698">rRNA processing</keyword>
<comment type="similarity">
    <text evidence="2">Belongs to the DEAD box helicase family. DDX5/DBP2 subfamily.</text>
</comment>
<evidence type="ECO:0000256" key="12">
    <source>
        <dbReference type="RuleBase" id="RU000492"/>
    </source>
</evidence>
<dbReference type="InterPro" id="IPR044742">
    <property type="entry name" value="DEAD/DEAH_RhlB"/>
</dbReference>
<gene>
    <name evidence="16" type="ORF">AB1Y20_010642</name>
</gene>
<feature type="compositionally biased region" description="Acidic residues" evidence="13">
    <location>
        <begin position="433"/>
        <end position="443"/>
    </location>
</feature>
<evidence type="ECO:0000313" key="17">
    <source>
        <dbReference type="Proteomes" id="UP001515480"/>
    </source>
</evidence>
<dbReference type="Proteomes" id="UP001515480">
    <property type="component" value="Unassembled WGS sequence"/>
</dbReference>
<evidence type="ECO:0000259" key="15">
    <source>
        <dbReference type="PROSITE" id="PS51194"/>
    </source>
</evidence>
<dbReference type="Pfam" id="PF00270">
    <property type="entry name" value="DEAD"/>
    <property type="match status" value="1"/>
</dbReference>
<feature type="region of interest" description="Disordered" evidence="13">
    <location>
        <begin position="427"/>
        <end position="486"/>
    </location>
</feature>
<evidence type="ECO:0000256" key="9">
    <source>
        <dbReference type="ARBA" id="ARBA00022840"/>
    </source>
</evidence>
<feature type="region of interest" description="Disordered" evidence="13">
    <location>
        <begin position="125"/>
        <end position="145"/>
    </location>
</feature>
<evidence type="ECO:0000256" key="4">
    <source>
        <dbReference type="ARBA" id="ARBA00022517"/>
    </source>
</evidence>
<evidence type="ECO:0000313" key="16">
    <source>
        <dbReference type="EMBL" id="KAL1504233.1"/>
    </source>
</evidence>
<dbReference type="InterPro" id="IPR011545">
    <property type="entry name" value="DEAD/DEAH_box_helicase_dom"/>
</dbReference>
<keyword evidence="6 12" id="KW-0547">Nucleotide-binding</keyword>
<evidence type="ECO:0000256" key="5">
    <source>
        <dbReference type="ARBA" id="ARBA00022552"/>
    </source>
</evidence>
<dbReference type="GO" id="GO:0003724">
    <property type="term" value="F:RNA helicase activity"/>
    <property type="evidence" value="ECO:0007669"/>
    <property type="project" value="UniProtKB-EC"/>
</dbReference>
<dbReference type="SUPFAM" id="SSF52540">
    <property type="entry name" value="P-loop containing nucleoside triphosphate hydrolases"/>
    <property type="match status" value="2"/>
</dbReference>
<dbReference type="GO" id="GO:0003676">
    <property type="term" value="F:nucleic acid binding"/>
    <property type="evidence" value="ECO:0007669"/>
    <property type="project" value="InterPro"/>
</dbReference>
<feature type="compositionally biased region" description="Basic residues" evidence="13">
    <location>
        <begin position="664"/>
        <end position="679"/>
    </location>
</feature>
<dbReference type="PROSITE" id="PS00039">
    <property type="entry name" value="DEAD_ATP_HELICASE"/>
    <property type="match status" value="1"/>
</dbReference>
<keyword evidence="8 12" id="KW-0347">Helicase</keyword>
<evidence type="ECO:0000256" key="8">
    <source>
        <dbReference type="ARBA" id="ARBA00022806"/>
    </source>
</evidence>
<dbReference type="PROSITE" id="PS51192">
    <property type="entry name" value="HELICASE_ATP_BIND_1"/>
    <property type="match status" value="1"/>
</dbReference>
<accession>A0AB34ISS2</accession>
<dbReference type="CDD" id="cd00268">
    <property type="entry name" value="DEADc"/>
    <property type="match status" value="1"/>
</dbReference>
<evidence type="ECO:0000256" key="10">
    <source>
        <dbReference type="ARBA" id="ARBA00023242"/>
    </source>
</evidence>
<dbReference type="InterPro" id="IPR000629">
    <property type="entry name" value="RNA-helicase_DEAD-box_CS"/>
</dbReference>
<reference evidence="16 17" key="1">
    <citation type="journal article" date="2024" name="Science">
        <title>Giant polyketide synthase enzymes in the biosynthesis of giant marine polyether toxins.</title>
        <authorList>
            <person name="Fallon T.R."/>
            <person name="Shende V.V."/>
            <person name="Wierzbicki I.H."/>
            <person name="Pendleton A.L."/>
            <person name="Watervoot N.F."/>
            <person name="Auber R.P."/>
            <person name="Gonzalez D.J."/>
            <person name="Wisecaver J.H."/>
            <person name="Moore B.S."/>
        </authorList>
    </citation>
    <scope>NUCLEOTIDE SEQUENCE [LARGE SCALE GENOMIC DNA]</scope>
    <source>
        <strain evidence="16 17">12B1</strain>
    </source>
</reference>
<organism evidence="16 17">
    <name type="scientific">Prymnesium parvum</name>
    <name type="common">Toxic golden alga</name>
    <dbReference type="NCBI Taxonomy" id="97485"/>
    <lineage>
        <taxon>Eukaryota</taxon>
        <taxon>Haptista</taxon>
        <taxon>Haptophyta</taxon>
        <taxon>Prymnesiophyceae</taxon>
        <taxon>Prymnesiales</taxon>
        <taxon>Prymnesiaceae</taxon>
        <taxon>Prymnesium</taxon>
    </lineage>
</organism>
<keyword evidence="10" id="KW-0539">Nucleus</keyword>
<evidence type="ECO:0000256" key="3">
    <source>
        <dbReference type="ARBA" id="ARBA00012552"/>
    </source>
</evidence>
<dbReference type="EC" id="3.6.4.13" evidence="3"/>
<evidence type="ECO:0000256" key="7">
    <source>
        <dbReference type="ARBA" id="ARBA00022801"/>
    </source>
</evidence>